<dbReference type="InterPro" id="IPR024096">
    <property type="entry name" value="NO_sig/Golgi_transp_ligand-bd"/>
</dbReference>
<accession>A0A811TCT3</accession>
<evidence type="ECO:0000313" key="1">
    <source>
        <dbReference type="EMBL" id="CAD6492337.1"/>
    </source>
</evidence>
<dbReference type="EMBL" id="CAJHIM010000032">
    <property type="protein sequence ID" value="CAD6492337.1"/>
    <property type="molecule type" value="Genomic_DNA"/>
</dbReference>
<gene>
    <name evidence="1" type="ORF">ANIMEMIM_00304</name>
</gene>
<evidence type="ECO:0000313" key="2">
    <source>
        <dbReference type="Proteomes" id="UP000637195"/>
    </source>
</evidence>
<comment type="caution">
    <text evidence="1">The sequence shown here is derived from an EMBL/GenBank/DDBJ whole genome shotgun (WGS) entry which is preliminary data.</text>
</comment>
<dbReference type="Proteomes" id="UP000637195">
    <property type="component" value="Unassembled WGS sequence"/>
</dbReference>
<proteinExistence type="predicted"/>
<dbReference type="Gene3D" id="3.30.1380.20">
    <property type="entry name" value="Trafficking protein particle complex subunit 3"/>
    <property type="match status" value="1"/>
</dbReference>
<reference evidence="1" key="1">
    <citation type="submission" date="2020-10" db="EMBL/GenBank/DDBJ databases">
        <authorList>
            <person name="Hahn C.J."/>
            <person name="Laso-Perez R."/>
            <person name="Vulcano F."/>
            <person name="Vaziourakis K.-M."/>
            <person name="Stokke R."/>
            <person name="Steen I.H."/>
            <person name="Teske A."/>
            <person name="Boetius A."/>
            <person name="Liebeke M."/>
            <person name="Amann R."/>
            <person name="Knittel K."/>
        </authorList>
    </citation>
    <scope>NUCLEOTIDE SEQUENCE</scope>
    <source>
        <strain evidence="1">Gfbio:e3339647-f889-4370-9287-4fb5cb688e4c:AG393N10_GoMArc1</strain>
    </source>
</reference>
<sequence>MNDEISDYEVRYSRAGEAYILRGLADEIINEFGEETARKIFYNTGRKLGEAFASKKGTGYDPVQALEILKKHTIRGDYYTIGILEGFVGKEGETVINIQIVNCVLQRIVGTEFTKRPILCKVTKGYIEGALGKLTGLDVKEDVSRSEKDPFPTCYGKITFSKKTE</sequence>
<dbReference type="SUPFAM" id="SSF111126">
    <property type="entry name" value="Ligand-binding domain in the NO signalling and Golgi transport"/>
    <property type="match status" value="1"/>
</dbReference>
<organism evidence="1 2">
    <name type="scientific">Candidatus Argoarchaeum ethanivorans</name>
    <dbReference type="NCBI Taxonomy" id="2608793"/>
    <lineage>
        <taxon>Archaea</taxon>
        <taxon>Methanobacteriati</taxon>
        <taxon>Methanobacteriota</taxon>
        <taxon>Stenosarchaea group</taxon>
        <taxon>Methanomicrobia</taxon>
        <taxon>Methanosarcinales</taxon>
        <taxon>Methanosarcinales incertae sedis</taxon>
        <taxon>GOM Arc I cluster</taxon>
        <taxon>Candidatus Argoarchaeum</taxon>
    </lineage>
</organism>
<name>A0A811TCT3_9EURY</name>
<protein>
    <submittedName>
        <fullName evidence="1">Uncharacterized protein</fullName>
    </submittedName>
</protein>
<dbReference type="AlphaFoldDB" id="A0A811TCT3"/>